<feature type="region of interest" description="Disordered" evidence="6">
    <location>
        <begin position="112"/>
        <end position="191"/>
    </location>
</feature>
<evidence type="ECO:0000256" key="6">
    <source>
        <dbReference type="SAM" id="MobiDB-lite"/>
    </source>
</evidence>
<dbReference type="Pfam" id="PF04347">
    <property type="entry name" value="FliO"/>
    <property type="match status" value="1"/>
</dbReference>
<gene>
    <name evidence="8" type="ORF">ER308_17840</name>
</gene>
<keyword evidence="4 7" id="KW-1133">Transmembrane helix</keyword>
<dbReference type="EMBL" id="CP036402">
    <property type="protein sequence ID" value="QBI21248.1"/>
    <property type="molecule type" value="Genomic_DNA"/>
</dbReference>
<sequence length="214" mass="22004">MTEAVEVASRLLPSLALIVGALLLLRRWARRGAVQAGAGIKVLARTGLTRGASVAVVELGSRRFLVGASEHGVSLLAELEGQETVDAAAQEAPKAPDSPAVLAAPGATADDLSTLLGAHGSPMSTSGAPDSRVAGSHPPLDPTLDPQDAGRPDGATRRQPLGDLLAGHLGSDRPRMGAGTPISRTDGEPQGLVDRLRAMTVRTHVERPIRASRP</sequence>
<evidence type="ECO:0000256" key="2">
    <source>
        <dbReference type="ARBA" id="ARBA00022475"/>
    </source>
</evidence>
<evidence type="ECO:0000256" key="5">
    <source>
        <dbReference type="ARBA" id="ARBA00023136"/>
    </source>
</evidence>
<keyword evidence="9" id="KW-1185">Reference proteome</keyword>
<evidence type="ECO:0008006" key="10">
    <source>
        <dbReference type="Google" id="ProtNLM"/>
    </source>
</evidence>
<evidence type="ECO:0000256" key="4">
    <source>
        <dbReference type="ARBA" id="ARBA00022989"/>
    </source>
</evidence>
<dbReference type="GO" id="GO:0016020">
    <property type="term" value="C:membrane"/>
    <property type="evidence" value="ECO:0007669"/>
    <property type="project" value="InterPro"/>
</dbReference>
<dbReference type="GO" id="GO:0044781">
    <property type="term" value="P:bacterial-type flagellum organization"/>
    <property type="evidence" value="ECO:0007669"/>
    <property type="project" value="InterPro"/>
</dbReference>
<keyword evidence="2" id="KW-1003">Cell membrane</keyword>
<evidence type="ECO:0000256" key="7">
    <source>
        <dbReference type="SAM" id="Phobius"/>
    </source>
</evidence>
<organism evidence="8 9">
    <name type="scientific">Egibacter rhizosphaerae</name>
    <dbReference type="NCBI Taxonomy" id="1670831"/>
    <lineage>
        <taxon>Bacteria</taxon>
        <taxon>Bacillati</taxon>
        <taxon>Actinomycetota</taxon>
        <taxon>Nitriliruptoria</taxon>
        <taxon>Egibacterales</taxon>
        <taxon>Egibacteraceae</taxon>
        <taxon>Egibacter</taxon>
    </lineage>
</organism>
<dbReference type="AlphaFoldDB" id="A0A411YIZ5"/>
<evidence type="ECO:0000256" key="3">
    <source>
        <dbReference type="ARBA" id="ARBA00022692"/>
    </source>
</evidence>
<proteinExistence type="predicted"/>
<evidence type="ECO:0000313" key="8">
    <source>
        <dbReference type="EMBL" id="QBI21248.1"/>
    </source>
</evidence>
<dbReference type="RefSeq" id="WP_131156241.1">
    <property type="nucleotide sequence ID" value="NZ_CP036402.1"/>
</dbReference>
<comment type="subcellular location">
    <subcellularLocation>
        <location evidence="1">Cell membrane</location>
    </subcellularLocation>
</comment>
<keyword evidence="5 7" id="KW-0472">Membrane</keyword>
<evidence type="ECO:0000256" key="1">
    <source>
        <dbReference type="ARBA" id="ARBA00004236"/>
    </source>
</evidence>
<dbReference type="InterPro" id="IPR022781">
    <property type="entry name" value="Flagellar_biosynth_FliO"/>
</dbReference>
<name>A0A411YIZ5_9ACTN</name>
<evidence type="ECO:0000313" key="9">
    <source>
        <dbReference type="Proteomes" id="UP000291469"/>
    </source>
</evidence>
<accession>A0A411YIZ5</accession>
<dbReference type="OrthoDB" id="5191841at2"/>
<feature type="transmembrane region" description="Helical" evidence="7">
    <location>
        <begin position="7"/>
        <end position="25"/>
    </location>
</feature>
<protein>
    <recommendedName>
        <fullName evidence="10">Flagellar biosynthetic protein FliO</fullName>
    </recommendedName>
</protein>
<keyword evidence="3 7" id="KW-0812">Transmembrane</keyword>
<reference evidence="8 9" key="1">
    <citation type="submission" date="2019-01" db="EMBL/GenBank/DDBJ databases">
        <title>Egibacter rhizosphaerae EGI 80759T.</title>
        <authorList>
            <person name="Chen D.-D."/>
            <person name="Tian Y."/>
            <person name="Jiao J.-Y."/>
            <person name="Zhang X.-T."/>
            <person name="Zhang Y.-G."/>
            <person name="Zhang Y."/>
            <person name="Xiao M."/>
            <person name="Shu W.-S."/>
            <person name="Li W.-J."/>
        </authorList>
    </citation>
    <scope>NUCLEOTIDE SEQUENCE [LARGE SCALE GENOMIC DNA]</scope>
    <source>
        <strain evidence="8 9">EGI 80759</strain>
    </source>
</reference>
<dbReference type="KEGG" id="erz:ER308_17840"/>
<dbReference type="Proteomes" id="UP000291469">
    <property type="component" value="Chromosome"/>
</dbReference>